<dbReference type="InterPro" id="IPR036691">
    <property type="entry name" value="Endo/exonu/phosph_ase_sf"/>
</dbReference>
<dbReference type="Proteomes" id="UP000054691">
    <property type="component" value="Unassembled WGS sequence"/>
</dbReference>
<evidence type="ECO:0000313" key="4">
    <source>
        <dbReference type="Proteomes" id="UP000054691"/>
    </source>
</evidence>
<dbReference type="AlphaFoldDB" id="A0A378J7X4"/>
<proteinExistence type="predicted"/>
<dbReference type="OrthoDB" id="5635562at2"/>
<evidence type="ECO:0000313" key="2">
    <source>
        <dbReference type="EMBL" id="KTD10761.1"/>
    </source>
</evidence>
<keyword evidence="4" id="KW-1185">Reference proteome</keyword>
<protein>
    <submittedName>
        <fullName evidence="3">Uncharacterized protein</fullName>
    </submittedName>
</protein>
<feature type="compositionally biased region" description="Acidic residues" evidence="1">
    <location>
        <begin position="615"/>
        <end position="629"/>
    </location>
</feature>
<evidence type="ECO:0000313" key="3">
    <source>
        <dbReference type="EMBL" id="STX43883.1"/>
    </source>
</evidence>
<reference evidence="3 5" key="2">
    <citation type="submission" date="2018-06" db="EMBL/GenBank/DDBJ databases">
        <authorList>
            <consortium name="Pathogen Informatics"/>
            <person name="Doyle S."/>
        </authorList>
    </citation>
    <scope>NUCLEOTIDE SEQUENCE [LARGE SCALE GENOMIC DNA]</scope>
    <source>
        <strain evidence="3 5">NCTC12388</strain>
    </source>
</reference>
<name>A0A378J7X4_9GAMM</name>
<organism evidence="3 5">
    <name type="scientific">Legionella gratiana</name>
    <dbReference type="NCBI Taxonomy" id="45066"/>
    <lineage>
        <taxon>Bacteria</taxon>
        <taxon>Pseudomonadati</taxon>
        <taxon>Pseudomonadota</taxon>
        <taxon>Gammaproteobacteria</taxon>
        <taxon>Legionellales</taxon>
        <taxon>Legionellaceae</taxon>
        <taxon>Legionella</taxon>
    </lineage>
</organism>
<dbReference type="Proteomes" id="UP000254476">
    <property type="component" value="Unassembled WGS sequence"/>
</dbReference>
<gene>
    <name evidence="2" type="ORF">Lgra_1727</name>
    <name evidence="3" type="ORF">NCTC12388_01257</name>
</gene>
<dbReference type="EMBL" id="UGOB01000001">
    <property type="protein sequence ID" value="STX43883.1"/>
    <property type="molecule type" value="Genomic_DNA"/>
</dbReference>
<evidence type="ECO:0000313" key="5">
    <source>
        <dbReference type="Proteomes" id="UP000254476"/>
    </source>
</evidence>
<dbReference type="Gene3D" id="3.60.10.10">
    <property type="entry name" value="Endonuclease/exonuclease/phosphatase"/>
    <property type="match status" value="1"/>
</dbReference>
<accession>A0A378J7X4</accession>
<feature type="region of interest" description="Disordered" evidence="1">
    <location>
        <begin position="610"/>
        <end position="629"/>
    </location>
</feature>
<sequence length="629" mass="71233">MSFKYRAITANCGNDAIGSVASQQITDLLIKDEADFFIVNCQETDFNKTKEQLESRTPKGYTIECLSQMATHTKFGTQFHHNTGITSFIIYKKDLIISSIHVVEARREESRLKGGSGYNKGGLVTDFTITGSDGKGIKIQTVSGHLDASKKIKRNQDWHTLYKATLKNVKTWDDLVDACPHLLLSGYDANTRNQLDDEDNEKNMWDSPDDYPEIQALYHASLGGVHYSRQYTYNHVFEPHDVRDPNRLGYAARGMLDFVGVSDGRIGQKEVITNQQVIQIQPENGTRRDHSVIVSPIQDYTLLSPFERVKNQVAARLQGVAPQLACDIRAFKENEKEKLVEIYKDYLNPDGLLDKAIALHTRKLESFNRLNGLLINSSIQQEIADVLFGEWFTGNAKKDRQQQELMRAFLDSLSSCAHESGMGVRLSLYKQLKSKITKNEPINAVDEFKNLAVNHYIKLYNSFAEALEKENKNDFMLDLKERGANILKQLDMIAHHKDLNALKKLDPNKLDMLTHIVERCGDAYEKLERGEKTEPVTEELTQLSHEARGSSSILWQALGDSLDLFVRLISFISRLLSNGETSASAENTSLEIVQDKRLSDSILDYKTALKAMTPQDEDGEQNENEMDLR</sequence>
<dbReference type="RefSeq" id="WP_058498867.1">
    <property type="nucleotide sequence ID" value="NZ_CAAAHW010000001.1"/>
</dbReference>
<reference evidence="2 4" key="1">
    <citation type="submission" date="2015-11" db="EMBL/GenBank/DDBJ databases">
        <title>Genomic analysis of 38 Legionella species identifies large and diverse effector repertoires.</title>
        <authorList>
            <person name="Burstein D."/>
            <person name="Amaro F."/>
            <person name="Zusman T."/>
            <person name="Lifshitz Z."/>
            <person name="Cohen O."/>
            <person name="Gilbert J.A."/>
            <person name="Pupko T."/>
            <person name="Shuman H.A."/>
            <person name="Segal G."/>
        </authorList>
    </citation>
    <scope>NUCLEOTIDE SEQUENCE [LARGE SCALE GENOMIC DNA]</scope>
    <source>
        <strain evidence="2 4">Lyon 8420412</strain>
    </source>
</reference>
<evidence type="ECO:0000256" key="1">
    <source>
        <dbReference type="SAM" id="MobiDB-lite"/>
    </source>
</evidence>
<dbReference type="EMBL" id="LNYE01000022">
    <property type="protein sequence ID" value="KTD10761.1"/>
    <property type="molecule type" value="Genomic_DNA"/>
</dbReference>